<keyword evidence="4" id="KW-1185">Reference proteome</keyword>
<dbReference type="Proteomes" id="UP000838412">
    <property type="component" value="Chromosome 6"/>
</dbReference>
<dbReference type="FunFam" id="3.40.50.150:FF:000071">
    <property type="entry name" value="Protein arginine N-methyltransferase 7"/>
    <property type="match status" value="1"/>
</dbReference>
<dbReference type="Gene3D" id="3.40.50.150">
    <property type="entry name" value="Vaccinia Virus protein VP39"/>
    <property type="match status" value="1"/>
</dbReference>
<dbReference type="Pfam" id="PF06325">
    <property type="entry name" value="PrmA"/>
    <property type="match status" value="1"/>
</dbReference>
<dbReference type="GO" id="GO:0042054">
    <property type="term" value="F:histone methyltransferase activity"/>
    <property type="evidence" value="ECO:0007669"/>
    <property type="project" value="TreeGrafter"/>
</dbReference>
<dbReference type="EMBL" id="OV696691">
    <property type="protein sequence ID" value="CAH1266922.1"/>
    <property type="molecule type" value="Genomic_DNA"/>
</dbReference>
<gene>
    <name evidence="3" type="primary">PRMT7</name>
    <name evidence="3" type="ORF">BLAG_LOCUS20432</name>
</gene>
<dbReference type="OrthoDB" id="412876at2759"/>
<evidence type="ECO:0000313" key="3">
    <source>
        <dbReference type="EMBL" id="CAH1266922.1"/>
    </source>
</evidence>
<protein>
    <submittedName>
        <fullName evidence="3">PRMT7 protein</fullName>
    </submittedName>
</protein>
<proteinExistence type="predicted"/>
<dbReference type="PROSITE" id="PS51678">
    <property type="entry name" value="SAM_MT_PRMT"/>
    <property type="match status" value="1"/>
</dbReference>
<organism evidence="3 4">
    <name type="scientific">Branchiostoma lanceolatum</name>
    <name type="common">Common lancelet</name>
    <name type="synonym">Amphioxus lanceolatum</name>
    <dbReference type="NCBI Taxonomy" id="7740"/>
    <lineage>
        <taxon>Eukaryota</taxon>
        <taxon>Metazoa</taxon>
        <taxon>Chordata</taxon>
        <taxon>Cephalochordata</taxon>
        <taxon>Leptocardii</taxon>
        <taxon>Amphioxiformes</taxon>
        <taxon>Branchiostomatidae</taxon>
        <taxon>Branchiostoma</taxon>
    </lineage>
</organism>
<evidence type="ECO:0000256" key="2">
    <source>
        <dbReference type="PROSITE-ProRule" id="PRU01015"/>
    </source>
</evidence>
<dbReference type="GO" id="GO:0032259">
    <property type="term" value="P:methylation"/>
    <property type="evidence" value="ECO:0007669"/>
    <property type="project" value="UniProtKB-KW"/>
</dbReference>
<keyword evidence="2" id="KW-0489">Methyltransferase</keyword>
<accession>A0A8K0A5M5</accession>
<keyword evidence="2" id="KW-0808">Transferase</keyword>
<sequence length="157" mass="17204">MWFLRSCCIFCTGKARPFSCVSSLMQVFRQTLNPTTGRAEWAAMDEDYDYNQEVARSSYTDMLHDEERNKKYKAGLELAIGRVHGRGQRAHVLDIGTGSGLLSMLAAQAGADKVTACECFKPMAGAARKIIQKNGFADKITVVPKRSTDMTAGPGTT</sequence>
<dbReference type="CDD" id="cd02440">
    <property type="entry name" value="AdoMet_MTases"/>
    <property type="match status" value="1"/>
</dbReference>
<name>A0A8K0A5M5_BRALA</name>
<evidence type="ECO:0000256" key="1">
    <source>
        <dbReference type="ARBA" id="ARBA00022691"/>
    </source>
</evidence>
<dbReference type="InterPro" id="IPR029063">
    <property type="entry name" value="SAM-dependent_MTases_sf"/>
</dbReference>
<dbReference type="GO" id="GO:0016274">
    <property type="term" value="F:protein-arginine N-methyltransferase activity"/>
    <property type="evidence" value="ECO:0007669"/>
    <property type="project" value="InterPro"/>
</dbReference>
<dbReference type="PANTHER" id="PTHR11006:SF4">
    <property type="entry name" value="PROTEIN ARGININE N-METHYLTRANSFERASE 7"/>
    <property type="match status" value="1"/>
</dbReference>
<dbReference type="SUPFAM" id="SSF53335">
    <property type="entry name" value="S-adenosyl-L-methionine-dependent methyltransferases"/>
    <property type="match status" value="1"/>
</dbReference>
<dbReference type="PANTHER" id="PTHR11006">
    <property type="entry name" value="PROTEIN ARGININE N-METHYLTRANSFERASE"/>
    <property type="match status" value="1"/>
</dbReference>
<reference evidence="3" key="1">
    <citation type="submission" date="2022-01" db="EMBL/GenBank/DDBJ databases">
        <authorList>
            <person name="Braso-Vives M."/>
        </authorList>
    </citation>
    <scope>NUCLEOTIDE SEQUENCE</scope>
</reference>
<evidence type="ECO:0000313" key="4">
    <source>
        <dbReference type="Proteomes" id="UP000838412"/>
    </source>
</evidence>
<dbReference type="InterPro" id="IPR025799">
    <property type="entry name" value="Arg_MeTrfase"/>
</dbReference>
<dbReference type="AlphaFoldDB" id="A0A8K0A5M5"/>
<keyword evidence="1 2" id="KW-0949">S-adenosyl-L-methionine</keyword>